<dbReference type="InParanoid" id="A0A0D0BDQ2"/>
<reference evidence="3" key="2">
    <citation type="submission" date="2015-01" db="EMBL/GenBank/DDBJ databases">
        <title>Evolutionary Origins and Diversification of the Mycorrhizal Mutualists.</title>
        <authorList>
            <consortium name="DOE Joint Genome Institute"/>
            <consortium name="Mycorrhizal Genomics Consortium"/>
            <person name="Kohler A."/>
            <person name="Kuo A."/>
            <person name="Nagy L.G."/>
            <person name="Floudas D."/>
            <person name="Copeland A."/>
            <person name="Barry K.W."/>
            <person name="Cichocki N."/>
            <person name="Veneault-Fourrey C."/>
            <person name="LaButti K."/>
            <person name="Lindquist E.A."/>
            <person name="Lipzen A."/>
            <person name="Lundell T."/>
            <person name="Morin E."/>
            <person name="Murat C."/>
            <person name="Riley R."/>
            <person name="Ohm R."/>
            <person name="Sun H."/>
            <person name="Tunlid A."/>
            <person name="Henrissat B."/>
            <person name="Grigoriev I.V."/>
            <person name="Hibbett D.S."/>
            <person name="Martin F."/>
        </authorList>
    </citation>
    <scope>NUCLEOTIDE SEQUENCE [LARGE SCALE GENOMIC DNA]</scope>
    <source>
        <strain evidence="3">UH-Slu-Lm8-n1</strain>
    </source>
</reference>
<organism evidence="2 3">
    <name type="scientific">Suillus luteus UH-Slu-Lm8-n1</name>
    <dbReference type="NCBI Taxonomy" id="930992"/>
    <lineage>
        <taxon>Eukaryota</taxon>
        <taxon>Fungi</taxon>
        <taxon>Dikarya</taxon>
        <taxon>Basidiomycota</taxon>
        <taxon>Agaricomycotina</taxon>
        <taxon>Agaricomycetes</taxon>
        <taxon>Agaricomycetidae</taxon>
        <taxon>Boletales</taxon>
        <taxon>Suillineae</taxon>
        <taxon>Suillaceae</taxon>
        <taxon>Suillus</taxon>
    </lineage>
</organism>
<evidence type="ECO:0000256" key="1">
    <source>
        <dbReference type="SAM" id="MobiDB-lite"/>
    </source>
</evidence>
<evidence type="ECO:0000313" key="3">
    <source>
        <dbReference type="Proteomes" id="UP000054485"/>
    </source>
</evidence>
<dbReference type="EMBL" id="KN835268">
    <property type="protein sequence ID" value="KIK41448.1"/>
    <property type="molecule type" value="Genomic_DNA"/>
</dbReference>
<reference evidence="2 3" key="1">
    <citation type="submission" date="2014-04" db="EMBL/GenBank/DDBJ databases">
        <authorList>
            <consortium name="DOE Joint Genome Institute"/>
            <person name="Kuo A."/>
            <person name="Ruytinx J."/>
            <person name="Rineau F."/>
            <person name="Colpaert J."/>
            <person name="Kohler A."/>
            <person name="Nagy L.G."/>
            <person name="Floudas D."/>
            <person name="Copeland A."/>
            <person name="Barry K.W."/>
            <person name="Cichocki N."/>
            <person name="Veneault-Fourrey C."/>
            <person name="LaButti K."/>
            <person name="Lindquist E.A."/>
            <person name="Lipzen A."/>
            <person name="Lundell T."/>
            <person name="Morin E."/>
            <person name="Murat C."/>
            <person name="Sun H."/>
            <person name="Tunlid A."/>
            <person name="Henrissat B."/>
            <person name="Grigoriev I.V."/>
            <person name="Hibbett D.S."/>
            <person name="Martin F."/>
            <person name="Nordberg H.P."/>
            <person name="Cantor M.N."/>
            <person name="Hua S.X."/>
        </authorList>
    </citation>
    <scope>NUCLEOTIDE SEQUENCE [LARGE SCALE GENOMIC DNA]</scope>
    <source>
        <strain evidence="2 3">UH-Slu-Lm8-n1</strain>
    </source>
</reference>
<name>A0A0D0BDQ2_9AGAM</name>
<proteinExistence type="predicted"/>
<evidence type="ECO:0000313" key="2">
    <source>
        <dbReference type="EMBL" id="KIK41448.1"/>
    </source>
</evidence>
<dbReference type="AlphaFoldDB" id="A0A0D0BDQ2"/>
<accession>A0A0D0BDQ2</accession>
<keyword evidence="3" id="KW-1185">Reference proteome</keyword>
<sequence length="95" mass="10717">MDESLESVDVNRSDLHPGVNAGFQHNRHLAPNIVPKRMSECGQVQLTRRKTPMSTIIAYSDILAFDHQNMTAIFHTYEVLLGSADKSIGYLTLRF</sequence>
<feature type="region of interest" description="Disordered" evidence="1">
    <location>
        <begin position="1"/>
        <end position="23"/>
    </location>
</feature>
<protein>
    <submittedName>
        <fullName evidence="2">Uncharacterized protein</fullName>
    </submittedName>
</protein>
<dbReference type="Proteomes" id="UP000054485">
    <property type="component" value="Unassembled WGS sequence"/>
</dbReference>
<dbReference type="HOGENOM" id="CLU_2374183_0_0_1"/>
<gene>
    <name evidence="2" type="ORF">CY34DRAFT_203863</name>
</gene>